<name>A0A8C6LAV1_NOTFU</name>
<dbReference type="Gene3D" id="6.10.20.40">
    <property type="entry name" value="TEA/ATTS domain"/>
    <property type="match status" value="1"/>
</dbReference>
<dbReference type="PROSITE" id="PS51088">
    <property type="entry name" value="TEA_2"/>
    <property type="match status" value="1"/>
</dbReference>
<organism evidence="9 10">
    <name type="scientific">Nothobranchius furzeri</name>
    <name type="common">Turquoise killifish</name>
    <dbReference type="NCBI Taxonomy" id="105023"/>
    <lineage>
        <taxon>Eukaryota</taxon>
        <taxon>Metazoa</taxon>
        <taxon>Chordata</taxon>
        <taxon>Craniata</taxon>
        <taxon>Vertebrata</taxon>
        <taxon>Euteleostomi</taxon>
        <taxon>Actinopterygii</taxon>
        <taxon>Neopterygii</taxon>
        <taxon>Teleostei</taxon>
        <taxon>Neoteleostei</taxon>
        <taxon>Acanthomorphata</taxon>
        <taxon>Ovalentaria</taxon>
        <taxon>Atherinomorphae</taxon>
        <taxon>Cyprinodontiformes</taxon>
        <taxon>Nothobranchiidae</taxon>
        <taxon>Nothobranchius</taxon>
    </lineage>
</organism>
<evidence type="ECO:0000313" key="9">
    <source>
        <dbReference type="Ensembl" id="ENSNFUP00015018336.1"/>
    </source>
</evidence>
<accession>A0A8C6LAV1</accession>
<dbReference type="InterPro" id="IPR050937">
    <property type="entry name" value="TEC1_TEAD_TF"/>
</dbReference>
<dbReference type="Pfam" id="PF01285">
    <property type="entry name" value="TEA"/>
    <property type="match status" value="1"/>
</dbReference>
<dbReference type="FunFam" id="2.70.50.80:FF:000001">
    <property type="entry name" value="Transcriptional enhancer factor TEF-1, putative"/>
    <property type="match status" value="1"/>
</dbReference>
<dbReference type="Gene3D" id="2.70.50.80">
    <property type="match status" value="1"/>
</dbReference>
<reference evidence="9" key="2">
    <citation type="submission" date="2025-08" db="UniProtKB">
        <authorList>
            <consortium name="Ensembl"/>
        </authorList>
    </citation>
    <scope>IDENTIFICATION</scope>
</reference>
<dbReference type="InterPro" id="IPR000818">
    <property type="entry name" value="TEA/ATTS_dom"/>
</dbReference>
<evidence type="ECO:0000256" key="3">
    <source>
        <dbReference type="ARBA" id="ARBA00023125"/>
    </source>
</evidence>
<reference evidence="9" key="3">
    <citation type="submission" date="2025-09" db="UniProtKB">
        <authorList>
            <consortium name="Ensembl"/>
        </authorList>
    </citation>
    <scope>IDENTIFICATION</scope>
</reference>
<dbReference type="AlphaFoldDB" id="A0A8C6LAV1"/>
<dbReference type="GO" id="GO:0048568">
    <property type="term" value="P:embryonic organ development"/>
    <property type="evidence" value="ECO:0007669"/>
    <property type="project" value="TreeGrafter"/>
</dbReference>
<evidence type="ECO:0000256" key="5">
    <source>
        <dbReference type="ARBA" id="ARBA00023242"/>
    </source>
</evidence>
<comment type="subcellular location">
    <subcellularLocation>
        <location evidence="1 6">Nucleus</location>
    </subcellularLocation>
</comment>
<dbReference type="GO" id="GO:0000981">
    <property type="term" value="F:DNA-binding transcription factor activity, RNA polymerase II-specific"/>
    <property type="evidence" value="ECO:0007669"/>
    <property type="project" value="TreeGrafter"/>
</dbReference>
<dbReference type="PRINTS" id="PR00065">
    <property type="entry name" value="TEADOMAIN"/>
</dbReference>
<dbReference type="InterPro" id="IPR041086">
    <property type="entry name" value="YBD"/>
</dbReference>
<keyword evidence="4 6" id="KW-0804">Transcription</keyword>
<dbReference type="PROSITE" id="PS00554">
    <property type="entry name" value="TEA_1"/>
    <property type="match status" value="1"/>
</dbReference>
<dbReference type="InterPro" id="IPR038096">
    <property type="entry name" value="TEA/ATTS_sf"/>
</dbReference>
<feature type="domain" description="TEA" evidence="8">
    <location>
        <begin position="13"/>
        <end position="89"/>
    </location>
</feature>
<dbReference type="PANTHER" id="PTHR11834:SF4">
    <property type="entry name" value="TRANSCRIPTIONAL ENHANCER FACTOR TEF-1"/>
    <property type="match status" value="1"/>
</dbReference>
<evidence type="ECO:0000256" key="4">
    <source>
        <dbReference type="ARBA" id="ARBA00023163"/>
    </source>
</evidence>
<dbReference type="InterPro" id="IPR016361">
    <property type="entry name" value="TEF_metazoa"/>
</dbReference>
<dbReference type="GO" id="GO:0035329">
    <property type="term" value="P:hippo signaling"/>
    <property type="evidence" value="ECO:0007669"/>
    <property type="project" value="InterPro"/>
</dbReference>
<dbReference type="Pfam" id="PF17725">
    <property type="entry name" value="YBD"/>
    <property type="match status" value="1"/>
</dbReference>
<sequence length="395" mass="44695">MERMSDTADKPVDNDAEGVWSPDIEQSFQEALAIYPPCGRRKIILSDEGKMYGRNELIARYIKLRTGKTRTRKQVSSHIQVLARRKSREFHSKLKDQAVKDKALQSMASMSSAQIVSATAIHNKLGLPGIPRPAFPGAGVRAPSAPRRVLILVFVCCVTTGYEPAAAPAPTAPAWQGRSIGTSKLRLVEFSAFLEQQRDPDSYNKHLFVHIGQTNHSYSDALLESVDIRQIYDKFPEKKGGLKELHGKGPQNSFFLIKFWADLNRNIQDDAGSFYGVTSQYESSENMTITCSTKVCSFGKQVVEKVETEYARFENGRFVYRISRSPMCEYMINFIHKLKHLPEKYMMNSVLENFTILLVVSNRETQETLLCMACVFEVSNSEHGAQHHIYRLVKE</sequence>
<evidence type="ECO:0000256" key="1">
    <source>
        <dbReference type="ARBA" id="ARBA00004123"/>
    </source>
</evidence>
<dbReference type="PANTHER" id="PTHR11834">
    <property type="entry name" value="TRANSCRIPTIONAL ENHANCER FACTOR TEF RELATED"/>
    <property type="match status" value="1"/>
</dbReference>
<reference evidence="9" key="1">
    <citation type="submission" date="2014-08" db="EMBL/GenBank/DDBJ databases">
        <authorList>
            <person name="Senf B."/>
            <person name="Petzold A."/>
            <person name="Downie B.R."/>
            <person name="Koch P."/>
            <person name="Platzer M."/>
        </authorList>
    </citation>
    <scope>NUCLEOTIDE SEQUENCE [LARGE SCALE GENOMIC DNA]</scope>
    <source>
        <strain evidence="9">GRZ</strain>
    </source>
</reference>
<dbReference type="GO" id="GO:0005634">
    <property type="term" value="C:nucleus"/>
    <property type="evidence" value="ECO:0007669"/>
    <property type="project" value="UniProtKB-SubCell"/>
</dbReference>
<dbReference type="GeneTree" id="ENSGT00950000182956"/>
<keyword evidence="10" id="KW-1185">Reference proteome</keyword>
<protein>
    <submittedName>
        <fullName evidence="9">TEA domain transcription factor 1</fullName>
    </submittedName>
</protein>
<keyword evidence="2 6" id="KW-0805">Transcription regulation</keyword>
<dbReference type="Ensembl" id="ENSNFUT00015019164.1">
    <property type="protein sequence ID" value="ENSNFUP00015018336.1"/>
    <property type="gene ID" value="ENSNFUG00015008699.1"/>
</dbReference>
<proteinExistence type="predicted"/>
<evidence type="ECO:0000256" key="7">
    <source>
        <dbReference type="PROSITE-ProRule" id="PRU00505"/>
    </source>
</evidence>
<evidence type="ECO:0000313" key="10">
    <source>
        <dbReference type="Proteomes" id="UP000694548"/>
    </source>
</evidence>
<evidence type="ECO:0000256" key="6">
    <source>
        <dbReference type="PIRNR" id="PIRNR002603"/>
    </source>
</evidence>
<dbReference type="GO" id="GO:0005667">
    <property type="term" value="C:transcription regulator complex"/>
    <property type="evidence" value="ECO:0007669"/>
    <property type="project" value="TreeGrafter"/>
</dbReference>
<gene>
    <name evidence="9" type="primary">TEAD1</name>
    <name evidence="9" type="synonym">tead1b</name>
</gene>
<evidence type="ECO:0000259" key="8">
    <source>
        <dbReference type="PROSITE" id="PS51088"/>
    </source>
</evidence>
<feature type="DNA-binding region" description="TEA" evidence="7">
    <location>
        <begin position="13"/>
        <end position="89"/>
    </location>
</feature>
<dbReference type="Proteomes" id="UP000694548">
    <property type="component" value="Chromosome sgr07"/>
</dbReference>
<keyword evidence="3 6" id="KW-0238">DNA-binding</keyword>
<evidence type="ECO:0000256" key="2">
    <source>
        <dbReference type="ARBA" id="ARBA00023015"/>
    </source>
</evidence>
<dbReference type="GO" id="GO:0000978">
    <property type="term" value="F:RNA polymerase II cis-regulatory region sequence-specific DNA binding"/>
    <property type="evidence" value="ECO:0007669"/>
    <property type="project" value="TreeGrafter"/>
</dbReference>
<dbReference type="PIRSF" id="PIRSF002603">
    <property type="entry name" value="TEF"/>
    <property type="match status" value="1"/>
</dbReference>
<keyword evidence="5 6" id="KW-0539">Nucleus</keyword>
<dbReference type="SMART" id="SM00426">
    <property type="entry name" value="TEA"/>
    <property type="match status" value="1"/>
</dbReference>